<feature type="signal peptide" evidence="4">
    <location>
        <begin position="1"/>
        <end position="23"/>
    </location>
</feature>
<feature type="domain" description="Tyr recombinase" evidence="5">
    <location>
        <begin position="93"/>
        <end position="275"/>
    </location>
</feature>
<dbReference type="RefSeq" id="WP_278018441.1">
    <property type="nucleotide sequence ID" value="NZ_JARRRY010000013.1"/>
</dbReference>
<organism evidence="6 7">
    <name type="scientific">Ectobacillus antri</name>
    <dbReference type="NCBI Taxonomy" id="2486280"/>
    <lineage>
        <taxon>Bacteria</taxon>
        <taxon>Bacillati</taxon>
        <taxon>Bacillota</taxon>
        <taxon>Bacilli</taxon>
        <taxon>Bacillales</taxon>
        <taxon>Bacillaceae</taxon>
        <taxon>Ectobacillus</taxon>
    </lineage>
</organism>
<dbReference type="PANTHER" id="PTHR30349:SF41">
    <property type="entry name" value="INTEGRASE_RECOMBINASE PROTEIN MJ0367-RELATED"/>
    <property type="match status" value="1"/>
</dbReference>
<protein>
    <submittedName>
        <fullName evidence="6">Tyrosine-type recombinase/integrase</fullName>
    </submittedName>
</protein>
<keyword evidence="2" id="KW-0238">DNA-binding</keyword>
<comment type="similarity">
    <text evidence="1">Belongs to the 'phage' integrase family.</text>
</comment>
<evidence type="ECO:0000256" key="4">
    <source>
        <dbReference type="SAM" id="SignalP"/>
    </source>
</evidence>
<evidence type="ECO:0000313" key="6">
    <source>
        <dbReference type="EMBL" id="MDG5754817.1"/>
    </source>
</evidence>
<feature type="chain" id="PRO_5045328922" evidence="4">
    <location>
        <begin position="24"/>
        <end position="275"/>
    </location>
</feature>
<comment type="caution">
    <text evidence="6">The sequence shown here is derived from an EMBL/GenBank/DDBJ whole genome shotgun (WGS) entry which is preliminary data.</text>
</comment>
<keyword evidence="4" id="KW-0732">Signal</keyword>
<dbReference type="Gene3D" id="1.10.443.10">
    <property type="entry name" value="Intergrase catalytic core"/>
    <property type="match status" value="1"/>
</dbReference>
<dbReference type="SUPFAM" id="SSF56349">
    <property type="entry name" value="DNA breaking-rejoining enzymes"/>
    <property type="match status" value="1"/>
</dbReference>
<accession>A0ABT6H654</accession>
<evidence type="ECO:0000256" key="1">
    <source>
        <dbReference type="ARBA" id="ARBA00008857"/>
    </source>
</evidence>
<dbReference type="EMBL" id="JARULN010000013">
    <property type="protein sequence ID" value="MDG5754817.1"/>
    <property type="molecule type" value="Genomic_DNA"/>
</dbReference>
<proteinExistence type="inferred from homology"/>
<evidence type="ECO:0000256" key="2">
    <source>
        <dbReference type="ARBA" id="ARBA00023125"/>
    </source>
</evidence>
<dbReference type="InterPro" id="IPR011010">
    <property type="entry name" value="DNA_brk_join_enz"/>
</dbReference>
<gene>
    <name evidence="6" type="ORF">P6P90_12680</name>
</gene>
<reference evidence="6 7" key="1">
    <citation type="submission" date="2023-04" db="EMBL/GenBank/DDBJ databases">
        <title>Ectobacillus antri isolated from activated sludge.</title>
        <authorList>
            <person name="Yan P."/>
            <person name="Liu X."/>
        </authorList>
    </citation>
    <scope>NUCLEOTIDE SEQUENCE [LARGE SCALE GENOMIC DNA]</scope>
    <source>
        <strain evidence="6 7">C18H</strain>
    </source>
</reference>
<dbReference type="PANTHER" id="PTHR30349">
    <property type="entry name" value="PHAGE INTEGRASE-RELATED"/>
    <property type="match status" value="1"/>
</dbReference>
<dbReference type="PROSITE" id="PS51898">
    <property type="entry name" value="TYR_RECOMBINASE"/>
    <property type="match status" value="1"/>
</dbReference>
<evidence type="ECO:0000259" key="5">
    <source>
        <dbReference type="PROSITE" id="PS51898"/>
    </source>
</evidence>
<keyword evidence="7" id="KW-1185">Reference proteome</keyword>
<dbReference type="Pfam" id="PF00589">
    <property type="entry name" value="Phage_integrase"/>
    <property type="match status" value="1"/>
</dbReference>
<dbReference type="InterPro" id="IPR050090">
    <property type="entry name" value="Tyrosine_recombinase_XerCD"/>
</dbReference>
<name>A0ABT6H654_9BACI</name>
<evidence type="ECO:0000256" key="3">
    <source>
        <dbReference type="ARBA" id="ARBA00023172"/>
    </source>
</evidence>
<keyword evidence="3" id="KW-0233">DNA recombination</keyword>
<dbReference type="Proteomes" id="UP001218246">
    <property type="component" value="Unassembled WGS sequence"/>
</dbReference>
<evidence type="ECO:0000313" key="7">
    <source>
        <dbReference type="Proteomes" id="UP001218246"/>
    </source>
</evidence>
<dbReference type="InterPro" id="IPR013762">
    <property type="entry name" value="Integrase-like_cat_sf"/>
</dbReference>
<dbReference type="InterPro" id="IPR002104">
    <property type="entry name" value="Integrase_catalytic"/>
</dbReference>
<sequence>MKKNKTKYNLVYFVLFPLFGGWAKTPNMQNKHLVAYVLERQNEGMSAATVKQDLAAVRYFHNQLPKTRYQISDNKQLQETYKEFSLERRSFGGVNRRCTELEYQRFITLAEQNGHADTAQIIQLAREQGLRIHEVTRLSRTDAEKTLRDGLLTIKGKGGLVREVPLRETGRAMLHDSMQGVERGAKLFVREGEKAHTVIQRVQDFIKNHRAKVEDPVHGRPLAVHVTCHSFRHTYTKEEYDRRITAGMGERQARLEVSELIGHSREDVTRIYLAE</sequence>